<dbReference type="InterPro" id="IPR019099">
    <property type="entry name" value="Uncharacterised_PGPGW_TM"/>
</dbReference>
<keyword evidence="1 2" id="KW-0812">Transmembrane</keyword>
<accession>A0A1H8DFI4</accession>
<dbReference type="RefSeq" id="WP_089966772.1">
    <property type="nucleotide sequence ID" value="NZ_FOCQ01000005.1"/>
</dbReference>
<dbReference type="OrthoDB" id="2990561at2"/>
<protein>
    <submittedName>
        <fullName evidence="2">Putative transmembrane protein (PGPGW)</fullName>
    </submittedName>
</protein>
<feature type="transmembrane region" description="Helical" evidence="1">
    <location>
        <begin position="7"/>
        <end position="26"/>
    </location>
</feature>
<sequence>MNPRLKFWLLNIFGWIFLVLGVLGLVLPGPGILSILIGLYLLSHSTPWAKRLLTKLRQRYPKIAKKSDEFIKKMKWKSTP</sequence>
<reference evidence="2 3" key="1">
    <citation type="submission" date="2016-10" db="EMBL/GenBank/DDBJ databases">
        <authorList>
            <person name="de Groot N.N."/>
        </authorList>
    </citation>
    <scope>NUCLEOTIDE SEQUENCE [LARGE SCALE GENOMIC DNA]</scope>
    <source>
        <strain evidence="2 3">DSM 46701</strain>
    </source>
</reference>
<name>A0A1H8DFI4_9BACL</name>
<keyword evidence="1" id="KW-1133">Transmembrane helix</keyword>
<dbReference type="EMBL" id="FOCQ01000005">
    <property type="protein sequence ID" value="SEN06052.1"/>
    <property type="molecule type" value="Genomic_DNA"/>
</dbReference>
<evidence type="ECO:0000313" key="2">
    <source>
        <dbReference type="EMBL" id="SEN06052.1"/>
    </source>
</evidence>
<organism evidence="2 3">
    <name type="scientific">Lihuaxuella thermophila</name>
    <dbReference type="NCBI Taxonomy" id="1173111"/>
    <lineage>
        <taxon>Bacteria</taxon>
        <taxon>Bacillati</taxon>
        <taxon>Bacillota</taxon>
        <taxon>Bacilli</taxon>
        <taxon>Bacillales</taxon>
        <taxon>Thermoactinomycetaceae</taxon>
        <taxon>Lihuaxuella</taxon>
    </lineage>
</organism>
<dbReference type="AlphaFoldDB" id="A0A1H8DFI4"/>
<evidence type="ECO:0000256" key="1">
    <source>
        <dbReference type="SAM" id="Phobius"/>
    </source>
</evidence>
<gene>
    <name evidence="2" type="ORF">SAMN05444955_105157</name>
</gene>
<dbReference type="Proteomes" id="UP000199695">
    <property type="component" value="Unassembled WGS sequence"/>
</dbReference>
<keyword evidence="1" id="KW-0472">Membrane</keyword>
<dbReference type="Pfam" id="PF09656">
    <property type="entry name" value="PGPGW"/>
    <property type="match status" value="1"/>
</dbReference>
<keyword evidence="3" id="KW-1185">Reference proteome</keyword>
<evidence type="ECO:0000313" key="3">
    <source>
        <dbReference type="Proteomes" id="UP000199695"/>
    </source>
</evidence>
<proteinExistence type="predicted"/>